<dbReference type="FunFam" id="3.40.50.300:FF:001002">
    <property type="entry name" value="Disease resistance protein (TIR-NBS-LRR class)"/>
    <property type="match status" value="1"/>
</dbReference>
<dbReference type="Pfam" id="PF00931">
    <property type="entry name" value="NB-ARC"/>
    <property type="match status" value="2"/>
</dbReference>
<name>A0A816IFA8_BRANA</name>
<evidence type="ECO:0000256" key="3">
    <source>
        <dbReference type="ARBA" id="ARBA00022737"/>
    </source>
</evidence>
<dbReference type="PROSITE" id="PS50104">
    <property type="entry name" value="TIR"/>
    <property type="match status" value="2"/>
</dbReference>
<keyword evidence="11" id="KW-0472">Membrane</keyword>
<dbReference type="SUPFAM" id="SSF46785">
    <property type="entry name" value="Winged helix' DNA-binding domain"/>
    <property type="match status" value="1"/>
</dbReference>
<dbReference type="SMART" id="SM00255">
    <property type="entry name" value="TIR"/>
    <property type="match status" value="2"/>
</dbReference>
<dbReference type="SUPFAM" id="SSF52200">
    <property type="entry name" value="Toll/Interleukin receptor TIR domain"/>
    <property type="match status" value="2"/>
</dbReference>
<dbReference type="Pfam" id="PF00560">
    <property type="entry name" value="LRR_1"/>
    <property type="match status" value="3"/>
</dbReference>
<dbReference type="Pfam" id="PF07725">
    <property type="entry name" value="LRR_3"/>
    <property type="match status" value="1"/>
</dbReference>
<protein>
    <recommendedName>
        <fullName evidence="1">ADP-ribosyl cyclase/cyclic ADP-ribose hydrolase</fullName>
        <ecNumber evidence="1">3.2.2.6</ecNumber>
    </recommendedName>
</protein>
<dbReference type="InterPro" id="IPR011713">
    <property type="entry name" value="Leu-rich_rpt_3"/>
</dbReference>
<evidence type="ECO:0000256" key="5">
    <source>
        <dbReference type="ARBA" id="ARBA00022801"/>
    </source>
</evidence>
<evidence type="ECO:0000256" key="2">
    <source>
        <dbReference type="ARBA" id="ARBA00022614"/>
    </source>
</evidence>
<dbReference type="InterPro" id="IPR027417">
    <property type="entry name" value="P-loop_NTPase"/>
</dbReference>
<dbReference type="EMBL" id="HG994367">
    <property type="protein sequence ID" value="CAF1710486.1"/>
    <property type="molecule type" value="Genomic_DNA"/>
</dbReference>
<dbReference type="SMART" id="SM00382">
    <property type="entry name" value="AAA"/>
    <property type="match status" value="2"/>
</dbReference>
<dbReference type="InterPro" id="IPR035897">
    <property type="entry name" value="Toll_tir_struct_dom_sf"/>
</dbReference>
<feature type="region of interest" description="Disordered" evidence="10">
    <location>
        <begin position="1455"/>
        <end position="1484"/>
    </location>
</feature>
<keyword evidence="11" id="KW-0812">Transmembrane</keyword>
<evidence type="ECO:0000259" key="12">
    <source>
        <dbReference type="PROSITE" id="PS50104"/>
    </source>
</evidence>
<keyword evidence="11" id="KW-1133">Transmembrane helix</keyword>
<comment type="catalytic activity">
    <reaction evidence="9">
        <text>NAD(+) + H2O = ADP-D-ribose + nicotinamide + H(+)</text>
        <dbReference type="Rhea" id="RHEA:16301"/>
        <dbReference type="ChEBI" id="CHEBI:15377"/>
        <dbReference type="ChEBI" id="CHEBI:15378"/>
        <dbReference type="ChEBI" id="CHEBI:17154"/>
        <dbReference type="ChEBI" id="CHEBI:57540"/>
        <dbReference type="ChEBI" id="CHEBI:57967"/>
        <dbReference type="EC" id="3.2.2.6"/>
    </reaction>
    <physiologicalReaction direction="left-to-right" evidence="9">
        <dbReference type="Rhea" id="RHEA:16302"/>
    </physiologicalReaction>
</comment>
<dbReference type="GO" id="GO:0005524">
    <property type="term" value="F:ATP binding"/>
    <property type="evidence" value="ECO:0007669"/>
    <property type="project" value="UniProtKB-KW"/>
</dbReference>
<dbReference type="PANTHER" id="PTHR11017">
    <property type="entry name" value="LEUCINE-RICH REPEAT-CONTAINING PROTEIN"/>
    <property type="match status" value="1"/>
</dbReference>
<evidence type="ECO:0000256" key="11">
    <source>
        <dbReference type="SAM" id="Phobius"/>
    </source>
</evidence>
<evidence type="ECO:0000256" key="9">
    <source>
        <dbReference type="ARBA" id="ARBA00047304"/>
    </source>
</evidence>
<dbReference type="InterPro" id="IPR003593">
    <property type="entry name" value="AAA+_ATPase"/>
</dbReference>
<keyword evidence="3" id="KW-0677">Repeat</keyword>
<feature type="domain" description="TIR" evidence="12">
    <location>
        <begin position="58"/>
        <end position="222"/>
    </location>
</feature>
<evidence type="ECO:0000256" key="10">
    <source>
        <dbReference type="SAM" id="MobiDB-lite"/>
    </source>
</evidence>
<keyword evidence="5" id="KW-0378">Hydrolase</keyword>
<feature type="domain" description="TIR" evidence="12">
    <location>
        <begin position="539"/>
        <end position="682"/>
    </location>
</feature>
<dbReference type="Proteomes" id="UP001295469">
    <property type="component" value="Chromosome C03"/>
</dbReference>
<evidence type="ECO:0000256" key="4">
    <source>
        <dbReference type="ARBA" id="ARBA00022741"/>
    </source>
</evidence>
<dbReference type="InterPro" id="IPR002182">
    <property type="entry name" value="NB-ARC"/>
</dbReference>
<dbReference type="FunFam" id="3.40.50.300:FF:001957">
    <property type="entry name" value="Disease resistance protein (TIR-NBS-LRR class)"/>
    <property type="match status" value="1"/>
</dbReference>
<dbReference type="SUPFAM" id="SSF52540">
    <property type="entry name" value="P-loop containing nucleoside triphosphate hydrolases"/>
    <property type="match status" value="2"/>
</dbReference>
<keyword evidence="6" id="KW-0611">Plant defense</keyword>
<dbReference type="GO" id="GO:0061809">
    <property type="term" value="F:NAD+ nucleosidase activity, cyclic ADP-ribose generating"/>
    <property type="evidence" value="ECO:0007669"/>
    <property type="project" value="UniProtKB-EC"/>
</dbReference>
<keyword evidence="2" id="KW-0433">Leucine-rich repeat</keyword>
<dbReference type="Gene3D" id="3.80.10.10">
    <property type="entry name" value="Ribonuclease Inhibitor"/>
    <property type="match status" value="3"/>
</dbReference>
<organism evidence="13">
    <name type="scientific">Brassica napus</name>
    <name type="common">Rape</name>
    <dbReference type="NCBI Taxonomy" id="3708"/>
    <lineage>
        <taxon>Eukaryota</taxon>
        <taxon>Viridiplantae</taxon>
        <taxon>Streptophyta</taxon>
        <taxon>Embryophyta</taxon>
        <taxon>Tracheophyta</taxon>
        <taxon>Spermatophyta</taxon>
        <taxon>Magnoliopsida</taxon>
        <taxon>eudicotyledons</taxon>
        <taxon>Gunneridae</taxon>
        <taxon>Pentapetalae</taxon>
        <taxon>rosids</taxon>
        <taxon>malvids</taxon>
        <taxon>Brassicales</taxon>
        <taxon>Brassicaceae</taxon>
        <taxon>Brassiceae</taxon>
        <taxon>Brassica</taxon>
    </lineage>
</organism>
<dbReference type="SUPFAM" id="SSF52047">
    <property type="entry name" value="RNI-like"/>
    <property type="match status" value="2"/>
</dbReference>
<dbReference type="EC" id="3.2.2.6" evidence="1"/>
<dbReference type="GO" id="GO:0007165">
    <property type="term" value="P:signal transduction"/>
    <property type="evidence" value="ECO:0007669"/>
    <property type="project" value="InterPro"/>
</dbReference>
<dbReference type="PANTHER" id="PTHR11017:SF518">
    <property type="entry name" value="DISEASE RESISTANCE PROTEIN (TIR-NBS-LRR CLASS)-RELATED"/>
    <property type="match status" value="1"/>
</dbReference>
<dbReference type="PRINTS" id="PR00364">
    <property type="entry name" value="DISEASERSIST"/>
</dbReference>
<dbReference type="Gene3D" id="1.10.8.430">
    <property type="entry name" value="Helical domain of apoptotic protease-activating factors"/>
    <property type="match status" value="2"/>
</dbReference>
<dbReference type="Pfam" id="PF01582">
    <property type="entry name" value="TIR"/>
    <property type="match status" value="2"/>
</dbReference>
<dbReference type="InterPro" id="IPR032675">
    <property type="entry name" value="LRR_dom_sf"/>
</dbReference>
<reference evidence="13" key="1">
    <citation type="submission" date="2021-01" db="EMBL/GenBank/DDBJ databases">
        <authorList>
            <consortium name="Genoscope - CEA"/>
            <person name="William W."/>
        </authorList>
    </citation>
    <scope>NUCLEOTIDE SEQUENCE</scope>
</reference>
<gene>
    <name evidence="13" type="ORF">DARMORV10_C03P80310.1</name>
</gene>
<dbReference type="Gene3D" id="3.40.50.300">
    <property type="entry name" value="P-loop containing nucleotide triphosphate hydrolases"/>
    <property type="match status" value="2"/>
</dbReference>
<evidence type="ECO:0000256" key="1">
    <source>
        <dbReference type="ARBA" id="ARBA00011982"/>
    </source>
</evidence>
<dbReference type="Pfam" id="PF23282">
    <property type="entry name" value="WHD_ROQ1"/>
    <property type="match status" value="1"/>
</dbReference>
<dbReference type="GO" id="GO:0043531">
    <property type="term" value="F:ADP binding"/>
    <property type="evidence" value="ECO:0007669"/>
    <property type="project" value="InterPro"/>
</dbReference>
<evidence type="ECO:0000256" key="8">
    <source>
        <dbReference type="ARBA" id="ARBA00023027"/>
    </source>
</evidence>
<dbReference type="InterPro" id="IPR058192">
    <property type="entry name" value="WHD_ROQ1-like"/>
</dbReference>
<dbReference type="FunFam" id="1.10.8.430:FF:000002">
    <property type="entry name" value="Disease resistance protein (TIR-NBS-LRR class)"/>
    <property type="match status" value="1"/>
</dbReference>
<dbReference type="Gene3D" id="3.40.50.10140">
    <property type="entry name" value="Toll/interleukin-1 receptor homology (TIR) domain"/>
    <property type="match status" value="2"/>
</dbReference>
<keyword evidence="7" id="KW-0067">ATP-binding</keyword>
<evidence type="ECO:0000256" key="6">
    <source>
        <dbReference type="ARBA" id="ARBA00022821"/>
    </source>
</evidence>
<evidence type="ECO:0000256" key="7">
    <source>
        <dbReference type="ARBA" id="ARBA00022840"/>
    </source>
</evidence>
<accession>A0A816IFA8</accession>
<dbReference type="GO" id="GO:0006952">
    <property type="term" value="P:defense response"/>
    <property type="evidence" value="ECO:0007669"/>
    <property type="project" value="UniProtKB-KW"/>
</dbReference>
<proteinExistence type="predicted"/>
<keyword evidence="4" id="KW-0547">Nucleotide-binding</keyword>
<dbReference type="InterPro" id="IPR001611">
    <property type="entry name" value="Leu-rich_rpt"/>
</dbReference>
<sequence length="1524" mass="171230">MDSSFSLLVICTAAIGFLSILGTLLVVYRKFRSNTQNKTMASSSSSSSSPSPSLPHNWKHHVFPSFHGADVRTNFLSHFVKELRSKGIDLFTDNNIERSESIGPELTEAIKGSRIAIVVLSKNYASWTWCLNELVEIMKCREEFGQTVMSIFYQVEPTHVKKQTGDFGKVFRKTCKGKTKDEIQRWKHALTEVALIAGYHSTNWLNEAEMIEVIATDVFNKLNLSAPCSDFDGLVGMESHMVNMGPLLRLDSDEVRKIGIWGPPGIGKTTLARLLFNQCSQVFQLSVFMDNIRTNYPAPACSDDYSVKLDLQKQFMSQLTNDKGIMIPHLGVVKDRLKDKRVLVVLDDVDRSVQLEAIAKETCWFGPGSRIIITTQDQTVLKASRINHLYRVPSPSYSEALEIFSMYAFGQKSPYDGFEKIAREIATLSGELPTGLRFMGSYFRGKSKKMWENELPRLRTSVDGGLGSIIKFTYDALCVEDKERAHHYVSSLPDVELTERMETVLGKGLSEVRPKLTITNQDENVNTSERASRGMSSNGLPHTVYIYCADTLQYSFASHLSLAFHRKGIYASVNCNETLDKIEEASGFVVVLSKNYLSSPSCLDKLVKALQCRRKHVQLVVPVFYGLSPSDVAVQEQESDDRIRDWISALQELRDLPGILSREESSDCELVKEIVKDVYEKLFPTQQIGVNSRLLEIKQLLCKQPWGIRHIGIWGMPGIGKTTLAKAFFDQLSGRYEASCFITHFDKAFHEKGLYRLWDEHFGKILKDIPGVCSSITRPSLPGEKINKKRTLIVLDDVQNPLVAESFLRGFHWFGPGSLIIVTSRDKRVFRLCQISQVYEVKRLNKNEALQLYSQCAFGKDIEEQKLMELPMEVIDYANGNPLALSFYGEELKGKNLLEPNMIHDLLKSSYETLSDDEKDIFLDIACFFQGDEVDYVKQLLEGCGLFPHVGIDVLVEKCLVTISENRVEMHGIIKDYGREINNKETTWIKRGRRLWGASTIEFLLQDENLEAKGHPEATCKGALVTEDIKAISLDTTNFRFDLNPTAFENMLNLRFLKIYSCNDKSISGVHLPKGLESLPNELRLLHWENYPLQSLPQDFDPGHLVELNMPYSQLQTLWRGTKKLDMLKIARLSHSQQLTEIDDICKAQNIELIDLQGCEKLQSFPATDQLQHLRVVNLSGCSEIRSFPELSPNIEDINLQGTAIRELQISIGDATNLKKLYLSGCSSLVQLPSSIGNASNLQILDLSFCSSLVELPSSIGNATNLEKVNLEYCSSLVELPSSIGNAINLQELNLRYCSSLFELPSSLGIAANLKKLYLSGCSSLMQLPSSIGNAPNLQILDLSNCSSLIELPSSIGDATKLKKLCLRGSSGLVQLPSSIGNAINLQELDLEYCSSLVEIPSSFENATHLKKLYLTGCSSLSPVEEESVYGASASHSWTSDSSRLGEKGKQCFDEIEEENEEEEGSSSQEANEPVSLEEEERLRQELEEIEAKYREEMKEIERKREEALMETKKKLSLVKKTKS</sequence>
<dbReference type="InterPro" id="IPR044974">
    <property type="entry name" value="Disease_R_plants"/>
</dbReference>
<dbReference type="FunFam" id="3.40.50.10140:FF:000007">
    <property type="entry name" value="Disease resistance protein (TIR-NBS-LRR class)"/>
    <property type="match status" value="1"/>
</dbReference>
<dbReference type="InterPro" id="IPR042197">
    <property type="entry name" value="Apaf_helical"/>
</dbReference>
<evidence type="ECO:0000313" key="13">
    <source>
        <dbReference type="EMBL" id="CAF1710486.1"/>
    </source>
</evidence>
<keyword evidence="8" id="KW-0520">NAD</keyword>
<feature type="transmembrane region" description="Helical" evidence="11">
    <location>
        <begin position="7"/>
        <end position="28"/>
    </location>
</feature>
<feature type="compositionally biased region" description="Acidic residues" evidence="10">
    <location>
        <begin position="1455"/>
        <end position="1465"/>
    </location>
</feature>
<dbReference type="InterPro" id="IPR036390">
    <property type="entry name" value="WH_DNA-bd_sf"/>
</dbReference>
<dbReference type="InterPro" id="IPR000157">
    <property type="entry name" value="TIR_dom"/>
</dbReference>